<dbReference type="PANTHER" id="PTHR15606">
    <property type="entry name" value="DNAJ HOMOLOG SUBFAMILY C MEMBER 8/LIPOPOLYSACCHARIDE SPECIFIC RESPONSE-7-RELATED"/>
    <property type="match status" value="1"/>
</dbReference>
<reference evidence="2 3" key="1">
    <citation type="journal article" date="2017" name="G3 (Bethesda)">
        <title>The Physical Genome Mapping of Anopheles albimanus Corrected Scaffold Misassemblies and Identified Interarm Rearrangements in Genus Anopheles.</title>
        <authorList>
            <person name="Artemov G.N."/>
            <person name="Peery A.N."/>
            <person name="Jiang X."/>
            <person name="Tu Z."/>
            <person name="Stegniy V.N."/>
            <person name="Sharakhova M.V."/>
            <person name="Sharakhov I.V."/>
        </authorList>
    </citation>
    <scope>NUCLEOTIDE SEQUENCE [LARGE SCALE GENOMIC DNA]</scope>
    <source>
        <strain evidence="2 3">ALBI9_A</strain>
    </source>
</reference>
<dbReference type="Pfam" id="PF00226">
    <property type="entry name" value="DnaJ"/>
    <property type="match status" value="1"/>
</dbReference>
<feature type="compositionally biased region" description="Basic and acidic residues" evidence="1">
    <location>
        <begin position="237"/>
        <end position="247"/>
    </location>
</feature>
<dbReference type="EnsemblMetazoa" id="AALB004381-RA">
    <property type="protein sequence ID" value="AALB004381-PA"/>
    <property type="gene ID" value="AALB004381"/>
</dbReference>
<feature type="compositionally biased region" description="Low complexity" evidence="1">
    <location>
        <begin position="283"/>
        <end position="306"/>
    </location>
</feature>
<dbReference type="AlphaFoldDB" id="A0A182FCZ5"/>
<evidence type="ECO:0000313" key="3">
    <source>
        <dbReference type="Proteomes" id="UP000069272"/>
    </source>
</evidence>
<dbReference type="InterPro" id="IPR001623">
    <property type="entry name" value="DnaJ_domain"/>
</dbReference>
<feature type="compositionally biased region" description="Basic and acidic residues" evidence="1">
    <location>
        <begin position="255"/>
        <end position="270"/>
    </location>
</feature>
<dbReference type="PRINTS" id="PR00625">
    <property type="entry name" value="JDOMAIN"/>
</dbReference>
<dbReference type="VEuPathDB" id="VectorBase:AALB004381"/>
<protein>
    <submittedName>
        <fullName evidence="2">Uncharacterized protein</fullName>
    </submittedName>
</protein>
<reference evidence="2" key="2">
    <citation type="submission" date="2022-08" db="UniProtKB">
        <authorList>
            <consortium name="EnsemblMetazoa"/>
        </authorList>
    </citation>
    <scope>IDENTIFICATION</scope>
    <source>
        <strain evidence="2">STECLA/ALBI9_A</strain>
    </source>
</reference>
<dbReference type="STRING" id="7167.A0A182FCZ5"/>
<dbReference type="GO" id="GO:0005634">
    <property type="term" value="C:nucleus"/>
    <property type="evidence" value="ECO:0007669"/>
    <property type="project" value="TreeGrafter"/>
</dbReference>
<organism evidence="2 3">
    <name type="scientific">Anopheles albimanus</name>
    <name type="common">New world malaria mosquito</name>
    <dbReference type="NCBI Taxonomy" id="7167"/>
    <lineage>
        <taxon>Eukaryota</taxon>
        <taxon>Metazoa</taxon>
        <taxon>Ecdysozoa</taxon>
        <taxon>Arthropoda</taxon>
        <taxon>Hexapoda</taxon>
        <taxon>Insecta</taxon>
        <taxon>Pterygota</taxon>
        <taxon>Neoptera</taxon>
        <taxon>Endopterygota</taxon>
        <taxon>Diptera</taxon>
        <taxon>Nematocera</taxon>
        <taxon>Culicoidea</taxon>
        <taxon>Culicidae</taxon>
        <taxon>Anophelinae</taxon>
        <taxon>Anopheles</taxon>
    </lineage>
</organism>
<accession>A0A182FCZ5</accession>
<evidence type="ECO:0000256" key="1">
    <source>
        <dbReference type="SAM" id="MobiDB-lite"/>
    </source>
</evidence>
<dbReference type="Proteomes" id="UP000069272">
    <property type="component" value="Chromosome 3L"/>
</dbReference>
<dbReference type="Gene3D" id="1.10.287.110">
    <property type="entry name" value="DnaJ domain"/>
    <property type="match status" value="1"/>
</dbReference>
<dbReference type="SUPFAM" id="SSF46565">
    <property type="entry name" value="Chaperone J-domain"/>
    <property type="match status" value="1"/>
</dbReference>
<name>A0A182FCZ5_ANOAL</name>
<feature type="compositionally biased region" description="Polar residues" evidence="1">
    <location>
        <begin position="271"/>
        <end position="282"/>
    </location>
</feature>
<dbReference type="InterPro" id="IPR036869">
    <property type="entry name" value="J_dom_sf"/>
</dbReference>
<keyword evidence="3" id="KW-1185">Reference proteome</keyword>
<evidence type="ECO:0000313" key="2">
    <source>
        <dbReference type="EnsemblMetazoa" id="AALB004381-PA"/>
    </source>
</evidence>
<sequence length="329" mass="38437">VGFPDIFVSFFSKLKTKPNRARHQDSQQKRATHRVSEIAHRDWIKWPQRKNLSPNPHGRTMAHGARGHEEQTFNEFYSEVKEIEKRDSVLTSKQQIERLLRPGATYFNLNPFEVLQLDSDTPLEVIKKKYRSLSILVHPDKNPDNIERAQQAFEIISKAYKTLENEVTRKKCLEVYEEAKDRTDMMIAEKKKKLKKEGKHDGVPEDDPGKYKHAIYVMVMKLFADIERRRQQLEVRDMEERKRKREAEIEEEEQRDLQKEWQKNFEESRQNRVNSWHTFQAGSSTSTSSSSSAPSPASVNAAAAPVKSKKSKKAKYTSFNPPKIKPETR</sequence>
<dbReference type="CDD" id="cd06257">
    <property type="entry name" value="DnaJ"/>
    <property type="match status" value="1"/>
</dbReference>
<proteinExistence type="predicted"/>
<feature type="region of interest" description="Disordered" evidence="1">
    <location>
        <begin position="237"/>
        <end position="329"/>
    </location>
</feature>
<dbReference type="PANTHER" id="PTHR15606:SF4">
    <property type="entry name" value="DNAJ HOMOLOG SUBFAMILY C MEMBER 8"/>
    <property type="match status" value="1"/>
</dbReference>
<dbReference type="SMART" id="SM00271">
    <property type="entry name" value="DnaJ"/>
    <property type="match status" value="1"/>
</dbReference>
<dbReference type="PROSITE" id="PS50076">
    <property type="entry name" value="DNAJ_2"/>
    <property type="match status" value="1"/>
</dbReference>
<dbReference type="InterPro" id="IPR042858">
    <property type="entry name" value="DNAJC8"/>
</dbReference>
<dbReference type="VEuPathDB" id="VectorBase:AALB20_030065"/>
<dbReference type="FunFam" id="1.10.287.110:FF:000112">
    <property type="entry name" value="Uncharacterized protein, isoform A"/>
    <property type="match status" value="1"/>
</dbReference>